<dbReference type="RefSeq" id="WP_145040657.1">
    <property type="nucleotide sequence ID" value="NZ_CP036347.1"/>
</dbReference>
<sequence length="65" mass="7291">MDENELEILKEKINQFIWQNAPGWMTLADAEKAAVQLLGWMQPLHTTAAPGPPDPPRPAERKEIG</sequence>
<protein>
    <submittedName>
        <fullName evidence="2">Uncharacterized protein</fullName>
    </submittedName>
</protein>
<name>A0A517WCX6_9PLAN</name>
<accession>A0A517WCX6</accession>
<organism evidence="2 3">
    <name type="scientific">Gimesia chilikensis</name>
    <dbReference type="NCBI Taxonomy" id="2605989"/>
    <lineage>
        <taxon>Bacteria</taxon>
        <taxon>Pseudomonadati</taxon>
        <taxon>Planctomycetota</taxon>
        <taxon>Planctomycetia</taxon>
        <taxon>Planctomycetales</taxon>
        <taxon>Planctomycetaceae</taxon>
        <taxon>Gimesia</taxon>
    </lineage>
</organism>
<proteinExistence type="predicted"/>
<dbReference type="EMBL" id="CP036347">
    <property type="protein sequence ID" value="QDU03108.1"/>
    <property type="molecule type" value="Genomic_DNA"/>
</dbReference>
<dbReference type="Proteomes" id="UP000320722">
    <property type="component" value="Chromosome"/>
</dbReference>
<feature type="region of interest" description="Disordered" evidence="1">
    <location>
        <begin position="44"/>
        <end position="65"/>
    </location>
</feature>
<evidence type="ECO:0000313" key="2">
    <source>
        <dbReference type="EMBL" id="QDU03108.1"/>
    </source>
</evidence>
<reference evidence="2 3" key="1">
    <citation type="submission" date="2019-02" db="EMBL/GenBank/DDBJ databases">
        <title>Deep-cultivation of Planctomycetes and their phenomic and genomic characterization uncovers novel biology.</title>
        <authorList>
            <person name="Wiegand S."/>
            <person name="Jogler M."/>
            <person name="Boedeker C."/>
            <person name="Pinto D."/>
            <person name="Vollmers J."/>
            <person name="Rivas-Marin E."/>
            <person name="Kohn T."/>
            <person name="Peeters S.H."/>
            <person name="Heuer A."/>
            <person name="Rast P."/>
            <person name="Oberbeckmann S."/>
            <person name="Bunk B."/>
            <person name="Jeske O."/>
            <person name="Meyerdierks A."/>
            <person name="Storesund J.E."/>
            <person name="Kallscheuer N."/>
            <person name="Luecker S."/>
            <person name="Lage O.M."/>
            <person name="Pohl T."/>
            <person name="Merkel B.J."/>
            <person name="Hornburger P."/>
            <person name="Mueller R.-W."/>
            <person name="Bruemmer F."/>
            <person name="Labrenz M."/>
            <person name="Spormann A.M."/>
            <person name="Op den Camp H."/>
            <person name="Overmann J."/>
            <person name="Amann R."/>
            <person name="Jetten M.S.M."/>
            <person name="Mascher T."/>
            <person name="Medema M.H."/>
            <person name="Devos D.P."/>
            <person name="Kaster A.-K."/>
            <person name="Ovreas L."/>
            <person name="Rohde M."/>
            <person name="Galperin M.Y."/>
            <person name="Jogler C."/>
        </authorList>
    </citation>
    <scope>NUCLEOTIDE SEQUENCE [LARGE SCALE GENOMIC DNA]</scope>
    <source>
        <strain evidence="2 3">V6</strain>
    </source>
</reference>
<dbReference type="AlphaFoldDB" id="A0A517WCX6"/>
<evidence type="ECO:0000313" key="3">
    <source>
        <dbReference type="Proteomes" id="UP000320722"/>
    </source>
</evidence>
<gene>
    <name evidence="2" type="ORF">V6x_28200</name>
</gene>
<evidence type="ECO:0000256" key="1">
    <source>
        <dbReference type="SAM" id="MobiDB-lite"/>
    </source>
</evidence>